<dbReference type="PANTHER" id="PTHR23362">
    <property type="entry name" value="L-PLASTIN-RELATED"/>
    <property type="match status" value="1"/>
</dbReference>
<dbReference type="HOGENOM" id="CLU_066938_0_0_1"/>
<feature type="region of interest" description="Disordered" evidence="1">
    <location>
        <begin position="1"/>
        <end position="28"/>
    </location>
</feature>
<dbReference type="InParanoid" id="G0NDC1"/>
<evidence type="ECO:0000313" key="2">
    <source>
        <dbReference type="EMBL" id="EGT58278.1"/>
    </source>
</evidence>
<dbReference type="Proteomes" id="UP000008068">
    <property type="component" value="Unassembled WGS sequence"/>
</dbReference>
<evidence type="ECO:0000313" key="3">
    <source>
        <dbReference type="Proteomes" id="UP000008068"/>
    </source>
</evidence>
<evidence type="ECO:0008006" key="4">
    <source>
        <dbReference type="Google" id="ProtNLM"/>
    </source>
</evidence>
<gene>
    <name evidence="2" type="ORF">CAEBREN_23073</name>
</gene>
<protein>
    <recommendedName>
        <fullName evidence="4">SPK domain-containing protein</fullName>
    </recommendedName>
</protein>
<dbReference type="PANTHER" id="PTHR23362:SF8">
    <property type="entry name" value="SPK DOMAIN-CONTAINING PROTEIN"/>
    <property type="match status" value="1"/>
</dbReference>
<sequence length="301" mass="34940">MNQYDNSYNDSDNEMPDSSDQNPEAPRHKELIDLVSKMCETTEKPLNMRIIVDEYKQKHGLHPESNYLHRVKQKQTEDPQYVTPNPKKRRDNYYEELSQSSTPNNDQDVYLDMGSRPGTQLVEPKYEEYRFMDPPQQLIQPTTSTSTVKTEVKGMVFLAAQRKFLEAMEALILTYFDSNEILRDSNIFRQIGEGLEKIESYQVFGVDDEKKLKIEDLLIALESCFLMLRKNSSVDCNEESKSLRDFLLLFQMPVVSMNVPALNDFQLKLKELTYELSAQDKKVPVRKVKSAIETLIEMVAP</sequence>
<dbReference type="STRING" id="135651.G0NDC1"/>
<name>G0NDC1_CAEBE</name>
<feature type="compositionally biased region" description="Low complexity" evidence="1">
    <location>
        <begin position="1"/>
        <end position="10"/>
    </location>
</feature>
<dbReference type="EMBL" id="GL379867">
    <property type="protein sequence ID" value="EGT58278.1"/>
    <property type="molecule type" value="Genomic_DNA"/>
</dbReference>
<dbReference type="AlphaFoldDB" id="G0NDC1"/>
<accession>G0NDC1</accession>
<evidence type="ECO:0000256" key="1">
    <source>
        <dbReference type="SAM" id="MobiDB-lite"/>
    </source>
</evidence>
<dbReference type="InterPro" id="IPR053315">
    <property type="entry name" value="Peptidase_C14A"/>
</dbReference>
<organism evidence="3">
    <name type="scientific">Caenorhabditis brenneri</name>
    <name type="common">Nematode worm</name>
    <dbReference type="NCBI Taxonomy" id="135651"/>
    <lineage>
        <taxon>Eukaryota</taxon>
        <taxon>Metazoa</taxon>
        <taxon>Ecdysozoa</taxon>
        <taxon>Nematoda</taxon>
        <taxon>Chromadorea</taxon>
        <taxon>Rhabditida</taxon>
        <taxon>Rhabditina</taxon>
        <taxon>Rhabditomorpha</taxon>
        <taxon>Rhabditoidea</taxon>
        <taxon>Rhabditidae</taxon>
        <taxon>Peloderinae</taxon>
        <taxon>Caenorhabditis</taxon>
    </lineage>
</organism>
<keyword evidence="3" id="KW-1185">Reference proteome</keyword>
<reference evidence="3" key="1">
    <citation type="submission" date="2011-07" db="EMBL/GenBank/DDBJ databases">
        <authorList>
            <consortium name="Caenorhabditis brenneri Sequencing and Analysis Consortium"/>
            <person name="Wilson R.K."/>
        </authorList>
    </citation>
    <scope>NUCLEOTIDE SEQUENCE [LARGE SCALE GENOMIC DNA]</scope>
    <source>
        <strain evidence="3">PB2801</strain>
    </source>
</reference>
<proteinExistence type="predicted"/>